<dbReference type="Pfam" id="PF03175">
    <property type="entry name" value="DNA_pol_B_2"/>
    <property type="match status" value="1"/>
</dbReference>
<dbReference type="Gene3D" id="1.10.287.690">
    <property type="entry name" value="Helix hairpin bin"/>
    <property type="match status" value="1"/>
</dbReference>
<dbReference type="GO" id="GO:0006260">
    <property type="term" value="P:DNA replication"/>
    <property type="evidence" value="ECO:0007669"/>
    <property type="project" value="UniProtKB-KW"/>
</dbReference>
<sequence length="591" mass="67331">MSTLLDILEEWDGGCFYSTELLAEAYSVALLALFEATPEKRADPRVIPFLEAGYAADCIEQDGLDTQAELCLKHYPPPMNGTENRLERTKRITALLRADGYTVIEKWECEFQSDLVNNPEVKAYFERHPTTRSTPLRLRDALSGGRTSALRWYHKADLDKGEKIKLYDVSSEYPNANLRSIYCLGHPTIYLEGDPNVPPLDQWNEVAKITILPPRDLYLPVLGYKAKGRLMFPLCRSCVEEDSQELCRHEEPDDRKLTGTWCSPEIKMAVQKGYKIISLHELYNYSETMQYDPATGKDGLLSAYVRCFMGLKIQASGWPPHCDSEEKKKQYIEDVRNHDGISVDASKVEKNPALRTLSKLILNSFWGKFGEKTLRTKTVLIYNYEELMGLVSDPTKTVQSLIPLSEDCLQVAWKPVEDGEESLPTSCLLHAAYTTCHGRLQLYQYLDIVQERALYFDTDSICFISRENEPEPPLGNHLGDLTDQIEEEYGKGSFITEFVAGGPKNYSYKVAVGGDTKNIKSDRILTYPFQDRLPDFPLEVVTRPARKLWQAKNVKRRRVDVARTVPHGFNAYGDEDEEDQDLLEALDLLME</sequence>
<reference evidence="11" key="1">
    <citation type="submission" date="2025-08" db="UniProtKB">
        <authorList>
            <consortium name="RefSeq"/>
        </authorList>
    </citation>
    <scope>IDENTIFICATION</scope>
    <source>
        <tissue evidence="11">Total insect</tissue>
    </source>
</reference>
<evidence type="ECO:0000313" key="11">
    <source>
        <dbReference type="RefSeq" id="XP_034250240.1"/>
    </source>
</evidence>
<dbReference type="PANTHER" id="PTHR33568">
    <property type="entry name" value="DNA POLYMERASE"/>
    <property type="match status" value="1"/>
</dbReference>
<keyword evidence="5" id="KW-0235">DNA replication</keyword>
<proteinExistence type="inferred from homology"/>
<evidence type="ECO:0000256" key="2">
    <source>
        <dbReference type="ARBA" id="ARBA00012417"/>
    </source>
</evidence>
<keyword evidence="4" id="KW-0548">Nucleotidyltransferase</keyword>
<dbReference type="InterPro" id="IPR043502">
    <property type="entry name" value="DNA/RNA_pol_sf"/>
</dbReference>
<dbReference type="InterPro" id="IPR023211">
    <property type="entry name" value="DNA_pol_palm_dom_sf"/>
</dbReference>
<dbReference type="InterPro" id="IPR004868">
    <property type="entry name" value="DNA-dir_DNA_pol_B_mt/vir"/>
</dbReference>
<dbReference type="GO" id="GO:0000166">
    <property type="term" value="F:nucleotide binding"/>
    <property type="evidence" value="ECO:0007669"/>
    <property type="project" value="InterPro"/>
</dbReference>
<keyword evidence="6" id="KW-0239">DNA-directed DNA polymerase</keyword>
<dbReference type="SUPFAM" id="SSF56672">
    <property type="entry name" value="DNA/RNA polymerases"/>
    <property type="match status" value="1"/>
</dbReference>
<keyword evidence="10" id="KW-1185">Reference proteome</keyword>
<organism evidence="11">
    <name type="scientific">Thrips palmi</name>
    <name type="common">Melon thrips</name>
    <dbReference type="NCBI Taxonomy" id="161013"/>
    <lineage>
        <taxon>Eukaryota</taxon>
        <taxon>Metazoa</taxon>
        <taxon>Ecdysozoa</taxon>
        <taxon>Arthropoda</taxon>
        <taxon>Hexapoda</taxon>
        <taxon>Insecta</taxon>
        <taxon>Pterygota</taxon>
        <taxon>Neoptera</taxon>
        <taxon>Paraneoptera</taxon>
        <taxon>Thysanoptera</taxon>
        <taxon>Terebrantia</taxon>
        <taxon>Thripoidea</taxon>
        <taxon>Thripidae</taxon>
        <taxon>Thrips</taxon>
    </lineage>
</organism>
<dbReference type="Proteomes" id="UP000515158">
    <property type="component" value="Unplaced"/>
</dbReference>
<evidence type="ECO:0000256" key="1">
    <source>
        <dbReference type="ARBA" id="ARBA00005755"/>
    </source>
</evidence>
<dbReference type="GO" id="GO:0003887">
    <property type="term" value="F:DNA-directed DNA polymerase activity"/>
    <property type="evidence" value="ECO:0007669"/>
    <property type="project" value="UniProtKB-KW"/>
</dbReference>
<dbReference type="InParanoid" id="A0A6P8ZYN4"/>
<dbReference type="RefSeq" id="XP_034250240.1">
    <property type="nucleotide sequence ID" value="XM_034394349.1"/>
</dbReference>
<protein>
    <recommendedName>
        <fullName evidence="2">DNA-directed DNA polymerase</fullName>
        <ecNumber evidence="2">2.7.7.7</ecNumber>
    </recommendedName>
</protein>
<accession>A0A6P8ZYN4</accession>
<evidence type="ECO:0000256" key="6">
    <source>
        <dbReference type="ARBA" id="ARBA00022932"/>
    </source>
</evidence>
<comment type="similarity">
    <text evidence="1">Belongs to the DNA polymerase type-B family.</text>
</comment>
<evidence type="ECO:0000256" key="4">
    <source>
        <dbReference type="ARBA" id="ARBA00022695"/>
    </source>
</evidence>
<dbReference type="GeneID" id="117650752"/>
<dbReference type="PANTHER" id="PTHR33568:SF3">
    <property type="entry name" value="DNA-DIRECTED DNA POLYMERASE"/>
    <property type="match status" value="1"/>
</dbReference>
<evidence type="ECO:0000256" key="3">
    <source>
        <dbReference type="ARBA" id="ARBA00022679"/>
    </source>
</evidence>
<evidence type="ECO:0000256" key="7">
    <source>
        <dbReference type="ARBA" id="ARBA00023125"/>
    </source>
</evidence>
<dbReference type="EC" id="2.7.7.7" evidence="2"/>
<feature type="domain" description="DNA-directed DNA polymerase family B mitochondria/virus" evidence="9">
    <location>
        <begin position="138"/>
        <end position="288"/>
    </location>
</feature>
<evidence type="ECO:0000256" key="8">
    <source>
        <dbReference type="ARBA" id="ARBA00049244"/>
    </source>
</evidence>
<dbReference type="OrthoDB" id="6119432at2759"/>
<evidence type="ECO:0000256" key="5">
    <source>
        <dbReference type="ARBA" id="ARBA00022705"/>
    </source>
</evidence>
<name>A0A6P8ZYN4_THRPL</name>
<dbReference type="Gene3D" id="3.90.1600.10">
    <property type="entry name" value="Palm domain of DNA polymerase"/>
    <property type="match status" value="1"/>
</dbReference>
<dbReference type="GO" id="GO:0003677">
    <property type="term" value="F:DNA binding"/>
    <property type="evidence" value="ECO:0007669"/>
    <property type="project" value="UniProtKB-KW"/>
</dbReference>
<gene>
    <name evidence="11" type="primary">LOC117650752</name>
</gene>
<dbReference type="KEGG" id="tpal:117650752"/>
<keyword evidence="7" id="KW-0238">DNA-binding</keyword>
<keyword evidence="3" id="KW-0808">Transferase</keyword>
<evidence type="ECO:0000313" key="10">
    <source>
        <dbReference type="Proteomes" id="UP000515158"/>
    </source>
</evidence>
<dbReference type="AlphaFoldDB" id="A0A6P8ZYN4"/>
<comment type="catalytic activity">
    <reaction evidence="8">
        <text>DNA(n) + a 2'-deoxyribonucleoside 5'-triphosphate = DNA(n+1) + diphosphate</text>
        <dbReference type="Rhea" id="RHEA:22508"/>
        <dbReference type="Rhea" id="RHEA-COMP:17339"/>
        <dbReference type="Rhea" id="RHEA-COMP:17340"/>
        <dbReference type="ChEBI" id="CHEBI:33019"/>
        <dbReference type="ChEBI" id="CHEBI:61560"/>
        <dbReference type="ChEBI" id="CHEBI:173112"/>
        <dbReference type="EC" id="2.7.7.7"/>
    </reaction>
</comment>
<evidence type="ECO:0000259" key="9">
    <source>
        <dbReference type="Pfam" id="PF03175"/>
    </source>
</evidence>